<organism evidence="2 3">
    <name type="scientific">Pleurodeles waltl</name>
    <name type="common">Iberian ribbed newt</name>
    <dbReference type="NCBI Taxonomy" id="8319"/>
    <lineage>
        <taxon>Eukaryota</taxon>
        <taxon>Metazoa</taxon>
        <taxon>Chordata</taxon>
        <taxon>Craniata</taxon>
        <taxon>Vertebrata</taxon>
        <taxon>Euteleostomi</taxon>
        <taxon>Amphibia</taxon>
        <taxon>Batrachia</taxon>
        <taxon>Caudata</taxon>
        <taxon>Salamandroidea</taxon>
        <taxon>Salamandridae</taxon>
        <taxon>Pleurodelinae</taxon>
        <taxon>Pleurodeles</taxon>
    </lineage>
</organism>
<evidence type="ECO:0000256" key="1">
    <source>
        <dbReference type="SAM" id="MobiDB-lite"/>
    </source>
</evidence>
<evidence type="ECO:0000313" key="3">
    <source>
        <dbReference type="Proteomes" id="UP001066276"/>
    </source>
</evidence>
<sequence>MEGSDEHNMLGDKEGEAAGHDRVTSSPLREKGSWLGAKESMDKKTDPTGEEEGSDDKCAGAEHAVLIRLRVHVQW</sequence>
<accession>A0AAV7MNR4</accession>
<dbReference type="AlphaFoldDB" id="A0AAV7MNR4"/>
<dbReference type="Proteomes" id="UP001066276">
    <property type="component" value="Chromosome 9"/>
</dbReference>
<protein>
    <submittedName>
        <fullName evidence="2">Uncharacterized protein</fullName>
    </submittedName>
</protein>
<reference evidence="2" key="1">
    <citation type="journal article" date="2022" name="bioRxiv">
        <title>Sequencing and chromosome-scale assembly of the giantPleurodeles waltlgenome.</title>
        <authorList>
            <person name="Brown T."/>
            <person name="Elewa A."/>
            <person name="Iarovenko S."/>
            <person name="Subramanian E."/>
            <person name="Araus A.J."/>
            <person name="Petzold A."/>
            <person name="Susuki M."/>
            <person name="Suzuki K.-i.T."/>
            <person name="Hayashi T."/>
            <person name="Toyoda A."/>
            <person name="Oliveira C."/>
            <person name="Osipova E."/>
            <person name="Leigh N.D."/>
            <person name="Simon A."/>
            <person name="Yun M.H."/>
        </authorList>
    </citation>
    <scope>NUCLEOTIDE SEQUENCE</scope>
    <source>
        <strain evidence="2">20211129_DDA</strain>
        <tissue evidence="2">Liver</tissue>
    </source>
</reference>
<feature type="compositionally biased region" description="Basic and acidic residues" evidence="1">
    <location>
        <begin position="1"/>
        <end position="32"/>
    </location>
</feature>
<feature type="region of interest" description="Disordered" evidence="1">
    <location>
        <begin position="1"/>
        <end position="61"/>
    </location>
</feature>
<comment type="caution">
    <text evidence="2">The sequence shown here is derived from an EMBL/GenBank/DDBJ whole genome shotgun (WGS) entry which is preliminary data.</text>
</comment>
<dbReference type="EMBL" id="JANPWB010000013">
    <property type="protein sequence ID" value="KAJ1104027.1"/>
    <property type="molecule type" value="Genomic_DNA"/>
</dbReference>
<evidence type="ECO:0000313" key="2">
    <source>
        <dbReference type="EMBL" id="KAJ1104027.1"/>
    </source>
</evidence>
<keyword evidence="3" id="KW-1185">Reference proteome</keyword>
<proteinExistence type="predicted"/>
<name>A0AAV7MNR4_PLEWA</name>
<gene>
    <name evidence="2" type="ORF">NDU88_001442</name>
</gene>